<evidence type="ECO:0000256" key="7">
    <source>
        <dbReference type="ARBA" id="ARBA00023145"/>
    </source>
</evidence>
<evidence type="ECO:0000256" key="3">
    <source>
        <dbReference type="ARBA" id="ARBA00022793"/>
    </source>
</evidence>
<keyword evidence="12" id="KW-1185">Reference proteome</keyword>
<dbReference type="KEGG" id="ahw:NCTC11636_00627"/>
<keyword evidence="5" id="KW-0745">Spermidine biosynthesis</keyword>
<reference evidence="11 12" key="1">
    <citation type="submission" date="2018-12" db="EMBL/GenBank/DDBJ databases">
        <authorList>
            <consortium name="Pathogen Informatics"/>
        </authorList>
    </citation>
    <scope>NUCLEOTIDE SEQUENCE [LARGE SCALE GENOMIC DNA]</scope>
    <source>
        <strain evidence="11 12">NCTC11636</strain>
    </source>
</reference>
<dbReference type="Gene3D" id="3.60.90.10">
    <property type="entry name" value="S-adenosylmethionine decarboxylase"/>
    <property type="match status" value="1"/>
</dbReference>
<keyword evidence="8 11" id="KW-0456">Lyase</keyword>
<dbReference type="PANTHER" id="PTHR33866">
    <property type="entry name" value="S-ADENOSYLMETHIONINE DECARBOXYLASE PROENZYME"/>
    <property type="match status" value="1"/>
</dbReference>
<keyword evidence="4" id="KW-0068">Autocatalytic cleavage</keyword>
<comment type="cofactor">
    <cofactor evidence="1">
        <name>pyruvate</name>
        <dbReference type="ChEBI" id="CHEBI:15361"/>
    </cofactor>
</comment>
<protein>
    <submittedName>
        <fullName evidence="11">S-adenosylmethionine decarboxylase proenzyme</fullName>
        <ecNumber evidence="11">4.1.1.50</ecNumber>
    </submittedName>
</protein>
<keyword evidence="6" id="KW-0620">Polyamine biosynthesis</keyword>
<evidence type="ECO:0000256" key="2">
    <source>
        <dbReference type="ARBA" id="ARBA00022691"/>
    </source>
</evidence>
<dbReference type="GO" id="GO:0004014">
    <property type="term" value="F:adenosylmethionine decarboxylase activity"/>
    <property type="evidence" value="ECO:0007669"/>
    <property type="project" value="UniProtKB-EC"/>
</dbReference>
<evidence type="ECO:0000256" key="6">
    <source>
        <dbReference type="ARBA" id="ARBA00023115"/>
    </source>
</evidence>
<evidence type="ECO:0000256" key="4">
    <source>
        <dbReference type="ARBA" id="ARBA00022813"/>
    </source>
</evidence>
<dbReference type="PANTHER" id="PTHR33866:SF2">
    <property type="entry name" value="S-ADENOSYLMETHIONINE DECARBOXYLASE PROENZYME"/>
    <property type="match status" value="1"/>
</dbReference>
<keyword evidence="3" id="KW-0210">Decarboxylase</keyword>
<dbReference type="Proteomes" id="UP000266895">
    <property type="component" value="Chromosome"/>
</dbReference>
<gene>
    <name evidence="11" type="primary">speH</name>
    <name evidence="11" type="ORF">NCTC11636_00627</name>
</gene>
<evidence type="ECO:0000256" key="8">
    <source>
        <dbReference type="ARBA" id="ARBA00023239"/>
    </source>
</evidence>
<keyword evidence="2" id="KW-0949">S-adenosyl-L-methionine</keyword>
<name>A0A448HER9_9ACTO</name>
<evidence type="ECO:0000313" key="12">
    <source>
        <dbReference type="Proteomes" id="UP000266895"/>
    </source>
</evidence>
<evidence type="ECO:0000256" key="9">
    <source>
        <dbReference type="ARBA" id="ARBA00023270"/>
    </source>
</evidence>
<organism evidence="11 12">
    <name type="scientific">Actinomyces howellii</name>
    <dbReference type="NCBI Taxonomy" id="52771"/>
    <lineage>
        <taxon>Bacteria</taxon>
        <taxon>Bacillati</taxon>
        <taxon>Actinomycetota</taxon>
        <taxon>Actinomycetes</taxon>
        <taxon>Actinomycetales</taxon>
        <taxon>Actinomycetaceae</taxon>
        <taxon>Actinomyces</taxon>
    </lineage>
</organism>
<accession>A0A448HER9</accession>
<keyword evidence="10" id="KW-0670">Pyruvate</keyword>
<evidence type="ECO:0000313" key="11">
    <source>
        <dbReference type="EMBL" id="VEG26644.1"/>
    </source>
</evidence>
<dbReference type="GO" id="GO:0005829">
    <property type="term" value="C:cytosol"/>
    <property type="evidence" value="ECO:0007669"/>
    <property type="project" value="TreeGrafter"/>
</dbReference>
<dbReference type="RefSeq" id="WP_126381824.1">
    <property type="nucleotide sequence ID" value="NZ_LR134350.1"/>
</dbReference>
<dbReference type="InterPro" id="IPR003826">
    <property type="entry name" value="AdoMetDC_fam_prok"/>
</dbReference>
<proteinExistence type="predicted"/>
<dbReference type="OrthoDB" id="9793120at2"/>
<evidence type="ECO:0000256" key="1">
    <source>
        <dbReference type="ARBA" id="ARBA00001928"/>
    </source>
</evidence>
<dbReference type="SUPFAM" id="SSF56276">
    <property type="entry name" value="S-adenosylmethionine decarboxylase"/>
    <property type="match status" value="1"/>
</dbReference>
<dbReference type="Pfam" id="PF02675">
    <property type="entry name" value="AdoMet_dc"/>
    <property type="match status" value="1"/>
</dbReference>
<dbReference type="EC" id="4.1.1.50" evidence="11"/>
<dbReference type="GO" id="GO:0008295">
    <property type="term" value="P:spermidine biosynthetic process"/>
    <property type="evidence" value="ECO:0007669"/>
    <property type="project" value="UniProtKB-KW"/>
</dbReference>
<evidence type="ECO:0000256" key="5">
    <source>
        <dbReference type="ARBA" id="ARBA00023066"/>
    </source>
</evidence>
<dbReference type="InterPro" id="IPR016067">
    <property type="entry name" value="S-AdoMet_deCO2ase_core"/>
</dbReference>
<dbReference type="AlphaFoldDB" id="A0A448HER9"/>
<keyword evidence="9" id="KW-0704">Schiff base</keyword>
<dbReference type="EMBL" id="LR134350">
    <property type="protein sequence ID" value="VEG26644.1"/>
    <property type="molecule type" value="Genomic_DNA"/>
</dbReference>
<keyword evidence="7" id="KW-0865">Zymogen</keyword>
<evidence type="ECO:0000256" key="10">
    <source>
        <dbReference type="ARBA" id="ARBA00023317"/>
    </source>
</evidence>
<sequence length="115" mass="12253">MRSRGIWSVTYRIEGAPCDRLDDPSTITALLKDTADLARLTVVAAVEHRFAPQGVSAVLVLSESHVAIHSWPETGTAYLTLTSCRRIEVGVVDAIGSCAARLLGARAVTHAAVEL</sequence>